<dbReference type="SUPFAM" id="SSF53383">
    <property type="entry name" value="PLP-dependent transferases"/>
    <property type="match status" value="1"/>
</dbReference>
<dbReference type="EC" id="4.1.1.81" evidence="4"/>
<dbReference type="PANTHER" id="PTHR42885:SF1">
    <property type="entry name" value="THREONINE-PHOSPHATE DECARBOXYLASE"/>
    <property type="match status" value="1"/>
</dbReference>
<reference evidence="11 12" key="1">
    <citation type="submission" date="2022-12" db="EMBL/GenBank/DDBJ databases">
        <title>Dasania phycosphaerae sp. nov., isolated from particulate material of the south coast of Korea.</title>
        <authorList>
            <person name="Jiang Y."/>
        </authorList>
    </citation>
    <scope>NUCLEOTIDE SEQUENCE [LARGE SCALE GENOMIC DNA]</scope>
    <source>
        <strain evidence="11 12">GY-19</strain>
    </source>
</reference>
<dbReference type="InterPro" id="IPR015422">
    <property type="entry name" value="PyrdxlP-dep_Trfase_small"/>
</dbReference>
<dbReference type="PROSITE" id="PS00105">
    <property type="entry name" value="AA_TRANSFER_CLASS_1"/>
    <property type="match status" value="1"/>
</dbReference>
<dbReference type="NCBIfam" id="TIGR01140">
    <property type="entry name" value="L_thr_O3P_dcar"/>
    <property type="match status" value="1"/>
</dbReference>
<dbReference type="AlphaFoldDB" id="A0A9J6RL46"/>
<comment type="pathway">
    <text evidence="3">Cofactor biosynthesis; adenosylcobalamin biosynthesis.</text>
</comment>
<keyword evidence="7 11" id="KW-0456">Lyase</keyword>
<evidence type="ECO:0000313" key="11">
    <source>
        <dbReference type="EMBL" id="MCZ0864928.1"/>
    </source>
</evidence>
<sequence>MLEHGGNLLLAQQQYPEAQQPWIDLSTGISPWSWPVPTIPETCWQRLPEISESFNIAVADYYGVQGLVPVAGSQQAIELLPQLLPAARVAMPIWGYSEHSQAWQKAGHQVLSYNSYQQLQNLLEQVEHVLVINPNNPTGELWSCEALQKIQQQVSGYLVVDEAFIDSCPQPSMLQHVSKGSLIVLRSMGKFFGLAGIRLGFIYLPHELKTNFEQRLLLWGVTAPSLYIAELALSDKTWQQQQRERIKQMQQSMLVLLATYLPGLQLKPGPLFISVSGPHEILAAIKQQFAQQGIWLRIFSPIEPQGEGLLRFGIPADTERCLQALKSINL</sequence>
<evidence type="ECO:0000313" key="12">
    <source>
        <dbReference type="Proteomes" id="UP001069090"/>
    </source>
</evidence>
<dbReference type="GO" id="GO:0030170">
    <property type="term" value="F:pyridoxal phosphate binding"/>
    <property type="evidence" value="ECO:0007669"/>
    <property type="project" value="InterPro"/>
</dbReference>
<keyword evidence="6" id="KW-0663">Pyridoxal phosphate</keyword>
<dbReference type="InterPro" id="IPR004838">
    <property type="entry name" value="NHTrfase_class1_PyrdxlP-BS"/>
</dbReference>
<evidence type="ECO:0000256" key="5">
    <source>
        <dbReference type="ARBA" id="ARBA00022573"/>
    </source>
</evidence>
<evidence type="ECO:0000256" key="6">
    <source>
        <dbReference type="ARBA" id="ARBA00022898"/>
    </source>
</evidence>
<dbReference type="InterPro" id="IPR015421">
    <property type="entry name" value="PyrdxlP-dep_Trfase_major"/>
</dbReference>
<dbReference type="GO" id="GO:0009236">
    <property type="term" value="P:cobalamin biosynthetic process"/>
    <property type="evidence" value="ECO:0007669"/>
    <property type="project" value="UniProtKB-KW"/>
</dbReference>
<keyword evidence="5" id="KW-0169">Cobalamin biosynthesis</keyword>
<evidence type="ECO:0000256" key="7">
    <source>
        <dbReference type="ARBA" id="ARBA00023239"/>
    </source>
</evidence>
<dbReference type="CDD" id="cd00609">
    <property type="entry name" value="AAT_like"/>
    <property type="match status" value="1"/>
</dbReference>
<gene>
    <name evidence="11" type="primary">cobD</name>
    <name evidence="11" type="ORF">O0V09_06930</name>
</gene>
<evidence type="ECO:0000256" key="1">
    <source>
        <dbReference type="ARBA" id="ARBA00001933"/>
    </source>
</evidence>
<evidence type="ECO:0000256" key="9">
    <source>
        <dbReference type="ARBA" id="ARBA00048531"/>
    </source>
</evidence>
<proteinExistence type="predicted"/>
<feature type="domain" description="Aminotransferase class I/classII large" evidence="10">
    <location>
        <begin position="50"/>
        <end position="322"/>
    </location>
</feature>
<dbReference type="InterPro" id="IPR015424">
    <property type="entry name" value="PyrdxlP-dep_Trfase"/>
</dbReference>
<dbReference type="GO" id="GO:0048472">
    <property type="term" value="F:threonine-phosphate decarboxylase activity"/>
    <property type="evidence" value="ECO:0007669"/>
    <property type="project" value="UniProtKB-EC"/>
</dbReference>
<dbReference type="PANTHER" id="PTHR42885">
    <property type="entry name" value="HISTIDINOL-PHOSPHATE AMINOTRANSFERASE-RELATED"/>
    <property type="match status" value="1"/>
</dbReference>
<comment type="cofactor">
    <cofactor evidence="1">
        <name>pyridoxal 5'-phosphate</name>
        <dbReference type="ChEBI" id="CHEBI:597326"/>
    </cofactor>
</comment>
<dbReference type="InterPro" id="IPR004839">
    <property type="entry name" value="Aminotransferase_I/II_large"/>
</dbReference>
<evidence type="ECO:0000256" key="3">
    <source>
        <dbReference type="ARBA" id="ARBA00004953"/>
    </source>
</evidence>
<dbReference type="EMBL" id="JAPTGG010000004">
    <property type="protein sequence ID" value="MCZ0864928.1"/>
    <property type="molecule type" value="Genomic_DNA"/>
</dbReference>
<keyword evidence="12" id="KW-1185">Reference proteome</keyword>
<evidence type="ECO:0000256" key="8">
    <source>
        <dbReference type="ARBA" id="ARBA00029996"/>
    </source>
</evidence>
<dbReference type="Pfam" id="PF00155">
    <property type="entry name" value="Aminotran_1_2"/>
    <property type="match status" value="1"/>
</dbReference>
<dbReference type="RefSeq" id="WP_258331081.1">
    <property type="nucleotide sequence ID" value="NZ_JAPTGG010000004.1"/>
</dbReference>
<evidence type="ECO:0000259" key="10">
    <source>
        <dbReference type="Pfam" id="PF00155"/>
    </source>
</evidence>
<comment type="function">
    <text evidence="2">Decarboxylates L-threonine-O-3-phosphate to yield (R)-1-amino-2-propanol O-2-phosphate, the precursor for the linkage between the nucleotide loop and the corrin ring in cobalamin.</text>
</comment>
<dbReference type="Proteomes" id="UP001069090">
    <property type="component" value="Unassembled WGS sequence"/>
</dbReference>
<dbReference type="Gene3D" id="3.40.640.10">
    <property type="entry name" value="Type I PLP-dependent aspartate aminotransferase-like (Major domain)"/>
    <property type="match status" value="1"/>
</dbReference>
<evidence type="ECO:0000256" key="4">
    <source>
        <dbReference type="ARBA" id="ARBA00012285"/>
    </source>
</evidence>
<dbReference type="InterPro" id="IPR005860">
    <property type="entry name" value="CobD"/>
</dbReference>
<dbReference type="Gene3D" id="3.90.1150.10">
    <property type="entry name" value="Aspartate Aminotransferase, domain 1"/>
    <property type="match status" value="1"/>
</dbReference>
<accession>A0A9J6RL46</accession>
<name>A0A9J6RL46_9GAMM</name>
<evidence type="ECO:0000256" key="2">
    <source>
        <dbReference type="ARBA" id="ARBA00003444"/>
    </source>
</evidence>
<organism evidence="11 12">
    <name type="scientific">Dasania phycosphaerae</name>
    <dbReference type="NCBI Taxonomy" id="2950436"/>
    <lineage>
        <taxon>Bacteria</taxon>
        <taxon>Pseudomonadati</taxon>
        <taxon>Pseudomonadota</taxon>
        <taxon>Gammaproteobacteria</taxon>
        <taxon>Cellvibrionales</taxon>
        <taxon>Spongiibacteraceae</taxon>
        <taxon>Dasania</taxon>
    </lineage>
</organism>
<comment type="catalytic activity">
    <reaction evidence="9">
        <text>O-phospho-L-threonine + H(+) = (R)-1-aminopropan-2-yl phosphate + CO2</text>
        <dbReference type="Rhea" id="RHEA:11492"/>
        <dbReference type="ChEBI" id="CHEBI:15378"/>
        <dbReference type="ChEBI" id="CHEBI:16526"/>
        <dbReference type="ChEBI" id="CHEBI:58563"/>
        <dbReference type="ChEBI" id="CHEBI:58675"/>
        <dbReference type="EC" id="4.1.1.81"/>
    </reaction>
</comment>
<protein>
    <recommendedName>
        <fullName evidence="4">threonine-phosphate decarboxylase</fullName>
        <ecNumber evidence="4">4.1.1.81</ecNumber>
    </recommendedName>
    <alternativeName>
        <fullName evidence="8">L-threonine-O-3-phosphate decarboxylase</fullName>
    </alternativeName>
</protein>
<comment type="caution">
    <text evidence="11">The sequence shown here is derived from an EMBL/GenBank/DDBJ whole genome shotgun (WGS) entry which is preliminary data.</text>
</comment>